<reference evidence="6" key="1">
    <citation type="journal article" date="2019" name="Int. J. Syst. Evol. Microbiol.">
        <title>The Global Catalogue of Microorganisms (GCM) 10K type strain sequencing project: providing services to taxonomists for standard genome sequencing and annotation.</title>
        <authorList>
            <consortium name="The Broad Institute Genomics Platform"/>
            <consortium name="The Broad Institute Genome Sequencing Center for Infectious Disease"/>
            <person name="Wu L."/>
            <person name="Ma J."/>
        </authorList>
    </citation>
    <scope>NUCLEOTIDE SEQUENCE [LARGE SCALE GENOMIC DNA]</scope>
    <source>
        <strain evidence="6">JCM 14046</strain>
    </source>
</reference>
<feature type="domain" description="PA" evidence="3">
    <location>
        <begin position="147"/>
        <end position="235"/>
    </location>
</feature>
<feature type="chain" id="PRO_5046926450" evidence="2">
    <location>
        <begin position="26"/>
        <end position="517"/>
    </location>
</feature>
<dbReference type="InterPro" id="IPR007484">
    <property type="entry name" value="Peptidase_M28"/>
</dbReference>
<evidence type="ECO:0000313" key="6">
    <source>
        <dbReference type="Proteomes" id="UP001501612"/>
    </source>
</evidence>
<evidence type="ECO:0000256" key="1">
    <source>
        <dbReference type="SAM" id="MobiDB-lite"/>
    </source>
</evidence>
<dbReference type="InterPro" id="IPR045175">
    <property type="entry name" value="M28_fam"/>
</dbReference>
<proteinExistence type="predicted"/>
<evidence type="ECO:0000259" key="4">
    <source>
        <dbReference type="Pfam" id="PF04389"/>
    </source>
</evidence>
<dbReference type="Pfam" id="PF04389">
    <property type="entry name" value="Peptidase_M28"/>
    <property type="match status" value="1"/>
</dbReference>
<dbReference type="Gene3D" id="3.50.30.30">
    <property type="match status" value="1"/>
</dbReference>
<dbReference type="RefSeq" id="WP_344006867.1">
    <property type="nucleotide sequence ID" value="NZ_BAAAMY010000004.1"/>
</dbReference>
<dbReference type="Pfam" id="PF02225">
    <property type="entry name" value="PA"/>
    <property type="match status" value="1"/>
</dbReference>
<dbReference type="Gene3D" id="3.40.630.10">
    <property type="entry name" value="Zn peptidases"/>
    <property type="match status" value="1"/>
</dbReference>
<evidence type="ECO:0000256" key="2">
    <source>
        <dbReference type="SAM" id="SignalP"/>
    </source>
</evidence>
<organism evidence="5 6">
    <name type="scientific">Nocardioides lentus</name>
    <dbReference type="NCBI Taxonomy" id="338077"/>
    <lineage>
        <taxon>Bacteria</taxon>
        <taxon>Bacillati</taxon>
        <taxon>Actinomycetota</taxon>
        <taxon>Actinomycetes</taxon>
        <taxon>Propionibacteriales</taxon>
        <taxon>Nocardioidaceae</taxon>
        <taxon>Nocardioides</taxon>
    </lineage>
</organism>
<feature type="signal peptide" evidence="2">
    <location>
        <begin position="1"/>
        <end position="25"/>
    </location>
</feature>
<protein>
    <submittedName>
        <fullName evidence="5">M28 family metallopeptidase</fullName>
    </submittedName>
</protein>
<gene>
    <name evidence="5" type="ORF">GCM10009737_20970</name>
</gene>
<feature type="domain" description="Peptidase M28" evidence="4">
    <location>
        <begin position="260"/>
        <end position="478"/>
    </location>
</feature>
<dbReference type="EMBL" id="BAAAMY010000004">
    <property type="protein sequence ID" value="GAA1919252.1"/>
    <property type="molecule type" value="Genomic_DNA"/>
</dbReference>
<feature type="region of interest" description="Disordered" evidence="1">
    <location>
        <begin position="495"/>
        <end position="517"/>
    </location>
</feature>
<sequence>MSLTPRRRTAAATAAAAIGLGLVIATPTTGAVADPSDGAASAEAKALNAGQKIRRDITRQGLREHLVALERLGTRYGGRAALTPGYDAAARYVEFQMREAGYNVTRDYYTYENAEILAESLTIDGAEPVDVPVIAMSYTSSTPEGGVTADLVQPTSVLGCEAADYDGVDVEGQVALVSRGTCSFGQKATVAGEAGAAAVIIYNNTAGDLNGTLGDAPIEGSAPAGGVTQEAGADLLAADEAGTPVTVDIRADYSEVESYNIIASSRGGDAKNTVMLGAHLDGVEGTTAVNDNGTGTAALLEVAEHLKDVKGQRNKVRFAFWGSEEVGLVGSTEYVNDLVRDNPRALDDISTYLNFDMLGSPNHIIGVYDADQSKFEASAPVPAGSIETEQLFRSYFRSQKQPSVDTEFSGRSDYQAFIENGVAAGGLFTGADDVKTPYQARIFGGTAGILMDPNYHTPSDNLANVAVGPLHTMADAIGTVAVKLSRSTAAIDVPRDGRAASSPKKIVPSGLAAKDRA</sequence>
<evidence type="ECO:0000313" key="5">
    <source>
        <dbReference type="EMBL" id="GAA1919252.1"/>
    </source>
</evidence>
<name>A0ABP5APF9_9ACTN</name>
<dbReference type="PANTHER" id="PTHR12147:SF26">
    <property type="entry name" value="PEPTIDASE M28 DOMAIN-CONTAINING PROTEIN"/>
    <property type="match status" value="1"/>
</dbReference>
<accession>A0ABP5APF9</accession>
<evidence type="ECO:0000259" key="3">
    <source>
        <dbReference type="Pfam" id="PF02225"/>
    </source>
</evidence>
<dbReference type="InterPro" id="IPR003137">
    <property type="entry name" value="PA_domain"/>
</dbReference>
<dbReference type="PANTHER" id="PTHR12147">
    <property type="entry name" value="METALLOPEPTIDASE M28 FAMILY MEMBER"/>
    <property type="match status" value="1"/>
</dbReference>
<keyword evidence="2" id="KW-0732">Signal</keyword>
<dbReference type="InterPro" id="IPR046450">
    <property type="entry name" value="PA_dom_sf"/>
</dbReference>
<dbReference type="Proteomes" id="UP001501612">
    <property type="component" value="Unassembled WGS sequence"/>
</dbReference>
<dbReference type="SUPFAM" id="SSF53187">
    <property type="entry name" value="Zn-dependent exopeptidases"/>
    <property type="match status" value="1"/>
</dbReference>
<comment type="caution">
    <text evidence="5">The sequence shown here is derived from an EMBL/GenBank/DDBJ whole genome shotgun (WGS) entry which is preliminary data.</text>
</comment>
<keyword evidence="6" id="KW-1185">Reference proteome</keyword>
<dbReference type="SUPFAM" id="SSF52025">
    <property type="entry name" value="PA domain"/>
    <property type="match status" value="1"/>
</dbReference>